<sequence length="261" mass="29695">MDYFRLLPEGCISEILSFTSPKDAATSSAISRGFKSAAESDVVWEKFLPSEYQHIISRSNSFLVSPTKKELYFSLCDSPILTDGGKLSFSLDKKTGKKCFMLAARELVISWGDTPHYWEWSSHVDSRFSEVANLRFVCWLDMRGKIETRILSKRTKYAVYLVFKLADGFYGLETANAFVRFVGCESNNEAEERASVVSLSRQEGPSEKRSKRRVDGWMETEMGKFFNDAGEDGDVEARLMEIRRLFAKGGLIVQGMEFRPE</sequence>
<protein>
    <submittedName>
        <fullName evidence="2">F-box protein</fullName>
    </submittedName>
</protein>
<feature type="domain" description="F-box" evidence="1">
    <location>
        <begin position="1"/>
        <end position="47"/>
    </location>
</feature>
<name>A0A1J6J0N1_NICAT</name>
<evidence type="ECO:0000313" key="3">
    <source>
        <dbReference type="Proteomes" id="UP000187609"/>
    </source>
</evidence>
<evidence type="ECO:0000313" key="2">
    <source>
        <dbReference type="EMBL" id="OIT06328.1"/>
    </source>
</evidence>
<dbReference type="STRING" id="49451.A0A1J6J0N1"/>
<dbReference type="PANTHER" id="PTHR32278">
    <property type="entry name" value="F-BOX DOMAIN-CONTAINING PROTEIN"/>
    <property type="match status" value="1"/>
</dbReference>
<gene>
    <name evidence="2" type="ORF">A4A49_30106</name>
</gene>
<accession>A0A1J6J0N1</accession>
<dbReference type="Gramene" id="OIT06328">
    <property type="protein sequence ID" value="OIT06328"/>
    <property type="gene ID" value="A4A49_30106"/>
</dbReference>
<dbReference type="PANTHER" id="PTHR32278:SF129">
    <property type="entry name" value="F-BOX PROTEIN PP2-B10-LIKE"/>
    <property type="match status" value="1"/>
</dbReference>
<dbReference type="EMBL" id="MJEQ01037184">
    <property type="protein sequence ID" value="OIT06328.1"/>
    <property type="molecule type" value="Genomic_DNA"/>
</dbReference>
<dbReference type="Gene3D" id="1.20.1280.50">
    <property type="match status" value="1"/>
</dbReference>
<dbReference type="Proteomes" id="UP000187609">
    <property type="component" value="Unassembled WGS sequence"/>
</dbReference>
<dbReference type="AlphaFoldDB" id="A0A1J6J0N1"/>
<keyword evidence="3" id="KW-1185">Reference proteome</keyword>
<dbReference type="KEGG" id="nau:109210290"/>
<dbReference type="InterPro" id="IPR001810">
    <property type="entry name" value="F-box_dom"/>
</dbReference>
<dbReference type="InterPro" id="IPR036047">
    <property type="entry name" value="F-box-like_dom_sf"/>
</dbReference>
<dbReference type="SMART" id="SM00256">
    <property type="entry name" value="FBOX"/>
    <property type="match status" value="1"/>
</dbReference>
<dbReference type="Pfam" id="PF14299">
    <property type="entry name" value="PP2"/>
    <property type="match status" value="1"/>
</dbReference>
<dbReference type="CDD" id="cd22162">
    <property type="entry name" value="F-box_AtSKIP3-like"/>
    <property type="match status" value="1"/>
</dbReference>
<dbReference type="InterPro" id="IPR025886">
    <property type="entry name" value="PP2-like"/>
</dbReference>
<organism evidence="2 3">
    <name type="scientific">Nicotiana attenuata</name>
    <name type="common">Coyote tobacco</name>
    <dbReference type="NCBI Taxonomy" id="49451"/>
    <lineage>
        <taxon>Eukaryota</taxon>
        <taxon>Viridiplantae</taxon>
        <taxon>Streptophyta</taxon>
        <taxon>Embryophyta</taxon>
        <taxon>Tracheophyta</taxon>
        <taxon>Spermatophyta</taxon>
        <taxon>Magnoliopsida</taxon>
        <taxon>eudicotyledons</taxon>
        <taxon>Gunneridae</taxon>
        <taxon>Pentapetalae</taxon>
        <taxon>asterids</taxon>
        <taxon>lamiids</taxon>
        <taxon>Solanales</taxon>
        <taxon>Solanaceae</taxon>
        <taxon>Nicotianoideae</taxon>
        <taxon>Nicotianeae</taxon>
        <taxon>Nicotiana</taxon>
    </lineage>
</organism>
<dbReference type="Pfam" id="PF00646">
    <property type="entry name" value="F-box"/>
    <property type="match status" value="1"/>
</dbReference>
<comment type="caution">
    <text evidence="2">The sequence shown here is derived from an EMBL/GenBank/DDBJ whole genome shotgun (WGS) entry which is preliminary data.</text>
</comment>
<dbReference type="OMA" id="WMELEIG"/>
<dbReference type="OrthoDB" id="1918565at2759"/>
<proteinExistence type="predicted"/>
<evidence type="ECO:0000259" key="1">
    <source>
        <dbReference type="PROSITE" id="PS50181"/>
    </source>
</evidence>
<dbReference type="SUPFAM" id="SSF81383">
    <property type="entry name" value="F-box domain"/>
    <property type="match status" value="1"/>
</dbReference>
<dbReference type="PROSITE" id="PS50181">
    <property type="entry name" value="FBOX"/>
    <property type="match status" value="1"/>
</dbReference>
<dbReference type="SMR" id="A0A1J6J0N1"/>
<reference evidence="2" key="1">
    <citation type="submission" date="2016-11" db="EMBL/GenBank/DDBJ databases">
        <title>The genome of Nicotiana attenuata.</title>
        <authorList>
            <person name="Xu S."/>
            <person name="Brockmoeller T."/>
            <person name="Gaquerel E."/>
            <person name="Navarro A."/>
            <person name="Kuhl H."/>
            <person name="Gase K."/>
            <person name="Ling Z."/>
            <person name="Zhou W."/>
            <person name="Kreitzer C."/>
            <person name="Stanke M."/>
            <person name="Tang H."/>
            <person name="Lyons E."/>
            <person name="Pandey P."/>
            <person name="Pandey S.P."/>
            <person name="Timmermann B."/>
            <person name="Baldwin I.T."/>
        </authorList>
    </citation>
    <scope>NUCLEOTIDE SEQUENCE [LARGE SCALE GENOMIC DNA]</scope>
    <source>
        <strain evidence="2">UT</strain>
    </source>
</reference>